<accession>A0A8J2NU01</accession>
<sequence length="44" mass="5051">MHIENARSTDDLCCDSESSKRSLVGVIEEEEDMAFRCWFGLPRS</sequence>
<dbReference type="Proteomes" id="UP000708208">
    <property type="component" value="Unassembled WGS sequence"/>
</dbReference>
<dbReference type="AlphaFoldDB" id="A0A8J2NU01"/>
<reference evidence="1" key="1">
    <citation type="submission" date="2021-06" db="EMBL/GenBank/DDBJ databases">
        <authorList>
            <person name="Hodson N. C."/>
            <person name="Mongue J. A."/>
            <person name="Jaron S. K."/>
        </authorList>
    </citation>
    <scope>NUCLEOTIDE SEQUENCE</scope>
</reference>
<proteinExistence type="predicted"/>
<protein>
    <submittedName>
        <fullName evidence="1">Uncharacterized protein</fullName>
    </submittedName>
</protein>
<dbReference type="EMBL" id="CAJVCH010130778">
    <property type="protein sequence ID" value="CAG7726093.1"/>
    <property type="molecule type" value="Genomic_DNA"/>
</dbReference>
<keyword evidence="2" id="KW-1185">Reference proteome</keyword>
<organism evidence="1 2">
    <name type="scientific">Allacma fusca</name>
    <dbReference type="NCBI Taxonomy" id="39272"/>
    <lineage>
        <taxon>Eukaryota</taxon>
        <taxon>Metazoa</taxon>
        <taxon>Ecdysozoa</taxon>
        <taxon>Arthropoda</taxon>
        <taxon>Hexapoda</taxon>
        <taxon>Collembola</taxon>
        <taxon>Symphypleona</taxon>
        <taxon>Sminthuridae</taxon>
        <taxon>Allacma</taxon>
    </lineage>
</organism>
<name>A0A8J2NU01_9HEXA</name>
<comment type="caution">
    <text evidence="1">The sequence shown here is derived from an EMBL/GenBank/DDBJ whole genome shotgun (WGS) entry which is preliminary data.</text>
</comment>
<evidence type="ECO:0000313" key="1">
    <source>
        <dbReference type="EMBL" id="CAG7726093.1"/>
    </source>
</evidence>
<gene>
    <name evidence="1" type="ORF">AFUS01_LOCUS15023</name>
</gene>
<feature type="non-terminal residue" evidence="1">
    <location>
        <position position="1"/>
    </location>
</feature>
<evidence type="ECO:0000313" key="2">
    <source>
        <dbReference type="Proteomes" id="UP000708208"/>
    </source>
</evidence>